<reference evidence="2 3" key="1">
    <citation type="submission" date="2023-07" db="EMBL/GenBank/DDBJ databases">
        <title>Sequencing the genomes of 1000 actinobacteria strains.</title>
        <authorList>
            <person name="Klenk H.-P."/>
        </authorList>
    </citation>
    <scope>NUCLEOTIDE SEQUENCE [LARGE SCALE GENOMIC DNA]</scope>
    <source>
        <strain evidence="2 3">DSM 41600</strain>
    </source>
</reference>
<dbReference type="Proteomes" id="UP001234880">
    <property type="component" value="Unassembled WGS sequence"/>
</dbReference>
<dbReference type="RefSeq" id="WP_307109883.1">
    <property type="nucleotide sequence ID" value="NZ_JAURUE010000001.1"/>
</dbReference>
<dbReference type="EMBL" id="JAURUE010000001">
    <property type="protein sequence ID" value="MDP9607859.1"/>
    <property type="molecule type" value="Genomic_DNA"/>
</dbReference>
<protein>
    <submittedName>
        <fullName evidence="2">Uncharacterized protein</fullName>
    </submittedName>
</protein>
<accession>A0ABT9KHI5</accession>
<gene>
    <name evidence="2" type="ORF">JOF35_000136</name>
</gene>
<sequence length="66" mass="6929">MIRASASSGTTSGSGNARRLSSRIAAVRRSTAVAPLVYGPDRVGQALLLGWRRARLRSPTGAACCW</sequence>
<organism evidence="2 3">
    <name type="scientific">Streptomyces demainii</name>
    <dbReference type="NCBI Taxonomy" id="588122"/>
    <lineage>
        <taxon>Bacteria</taxon>
        <taxon>Bacillati</taxon>
        <taxon>Actinomycetota</taxon>
        <taxon>Actinomycetes</taxon>
        <taxon>Kitasatosporales</taxon>
        <taxon>Streptomycetaceae</taxon>
        <taxon>Streptomyces</taxon>
    </lineage>
</organism>
<proteinExistence type="predicted"/>
<comment type="caution">
    <text evidence="2">The sequence shown here is derived from an EMBL/GenBank/DDBJ whole genome shotgun (WGS) entry which is preliminary data.</text>
</comment>
<keyword evidence="3" id="KW-1185">Reference proteome</keyword>
<evidence type="ECO:0000256" key="1">
    <source>
        <dbReference type="SAM" id="MobiDB-lite"/>
    </source>
</evidence>
<feature type="region of interest" description="Disordered" evidence="1">
    <location>
        <begin position="1"/>
        <end position="20"/>
    </location>
</feature>
<evidence type="ECO:0000313" key="2">
    <source>
        <dbReference type="EMBL" id="MDP9607859.1"/>
    </source>
</evidence>
<evidence type="ECO:0000313" key="3">
    <source>
        <dbReference type="Proteomes" id="UP001234880"/>
    </source>
</evidence>
<name>A0ABT9KHI5_9ACTN</name>
<feature type="compositionally biased region" description="Low complexity" evidence="1">
    <location>
        <begin position="1"/>
        <end position="15"/>
    </location>
</feature>